<keyword evidence="2" id="KW-0449">Lipoprotein</keyword>
<protein>
    <submittedName>
        <fullName evidence="2">Lipoprotein</fullName>
    </submittedName>
</protein>
<dbReference type="AlphaFoldDB" id="A0A917RAC1"/>
<dbReference type="SUPFAM" id="SSF52266">
    <property type="entry name" value="SGNH hydrolase"/>
    <property type="match status" value="1"/>
</dbReference>
<organism evidence="2 3">
    <name type="scientific">Sphaerisporangium melleum</name>
    <dbReference type="NCBI Taxonomy" id="321316"/>
    <lineage>
        <taxon>Bacteria</taxon>
        <taxon>Bacillati</taxon>
        <taxon>Actinomycetota</taxon>
        <taxon>Actinomycetes</taxon>
        <taxon>Streptosporangiales</taxon>
        <taxon>Streptosporangiaceae</taxon>
        <taxon>Sphaerisporangium</taxon>
    </lineage>
</organism>
<accession>A0A917RAC1</accession>
<evidence type="ECO:0000313" key="2">
    <source>
        <dbReference type="EMBL" id="GGK97137.1"/>
    </source>
</evidence>
<keyword evidence="3" id="KW-1185">Reference proteome</keyword>
<gene>
    <name evidence="2" type="ORF">GCM10007964_44160</name>
</gene>
<proteinExistence type="predicted"/>
<dbReference type="InterPro" id="IPR013830">
    <property type="entry name" value="SGNH_hydro"/>
</dbReference>
<sequence length="286" mass="30615">MDIRRRTLVLLVSLFSAASVLLSISAVVLPSAAAAQAVAVPDSMASMGDSITRGFNACGFYVDCPSRSWSTGSYSSVNSHYLRLRAANPSLVAYNDAKSGATVSDMPGQAAQAVAQDVDYVTILVGANDACASSESGMTSVGDFEARFRATMETLAALPEATIFVASIPDLKRLWQVGKDNLSARTAWAALNICQSMLARPRSTDTADVARRDRVRQRVADYNTVLAAVCAERPTCRYDGGAVFGYPFALSELSTWDYFHPNATGQRLLAEMTYSAAFDGVLTDDR</sequence>
<dbReference type="PANTHER" id="PTHR30383">
    <property type="entry name" value="THIOESTERASE 1/PROTEASE 1/LYSOPHOSPHOLIPASE L1"/>
    <property type="match status" value="1"/>
</dbReference>
<name>A0A917RAC1_9ACTN</name>
<dbReference type="Pfam" id="PF13472">
    <property type="entry name" value="Lipase_GDSL_2"/>
    <property type="match status" value="1"/>
</dbReference>
<dbReference type="EMBL" id="BMNT01000024">
    <property type="protein sequence ID" value="GGK97137.1"/>
    <property type="molecule type" value="Genomic_DNA"/>
</dbReference>
<dbReference type="PANTHER" id="PTHR30383:SF5">
    <property type="entry name" value="SGNH HYDROLASE-TYPE ESTERASE DOMAIN-CONTAINING PROTEIN"/>
    <property type="match status" value="1"/>
</dbReference>
<reference evidence="2" key="2">
    <citation type="submission" date="2020-09" db="EMBL/GenBank/DDBJ databases">
        <authorList>
            <person name="Sun Q."/>
            <person name="Ohkuma M."/>
        </authorList>
    </citation>
    <scope>NUCLEOTIDE SEQUENCE</scope>
    <source>
        <strain evidence="2">JCM 13064</strain>
    </source>
</reference>
<dbReference type="InterPro" id="IPR036514">
    <property type="entry name" value="SGNH_hydro_sf"/>
</dbReference>
<dbReference type="InterPro" id="IPR051532">
    <property type="entry name" value="Ester_Hydrolysis_Enzymes"/>
</dbReference>
<evidence type="ECO:0000259" key="1">
    <source>
        <dbReference type="Pfam" id="PF13472"/>
    </source>
</evidence>
<feature type="domain" description="SGNH hydrolase-type esterase" evidence="1">
    <location>
        <begin position="47"/>
        <end position="268"/>
    </location>
</feature>
<dbReference type="RefSeq" id="WP_203968449.1">
    <property type="nucleotide sequence ID" value="NZ_BOOT01000023.1"/>
</dbReference>
<comment type="caution">
    <text evidence="2">The sequence shown here is derived from an EMBL/GenBank/DDBJ whole genome shotgun (WGS) entry which is preliminary data.</text>
</comment>
<dbReference type="GO" id="GO:0004622">
    <property type="term" value="F:phosphatidylcholine lysophospholipase activity"/>
    <property type="evidence" value="ECO:0007669"/>
    <property type="project" value="TreeGrafter"/>
</dbReference>
<reference evidence="2" key="1">
    <citation type="journal article" date="2014" name="Int. J. Syst. Evol. Microbiol.">
        <title>Complete genome sequence of Corynebacterium casei LMG S-19264T (=DSM 44701T), isolated from a smear-ripened cheese.</title>
        <authorList>
            <consortium name="US DOE Joint Genome Institute (JGI-PGF)"/>
            <person name="Walter F."/>
            <person name="Albersmeier A."/>
            <person name="Kalinowski J."/>
            <person name="Ruckert C."/>
        </authorList>
    </citation>
    <scope>NUCLEOTIDE SEQUENCE</scope>
    <source>
        <strain evidence="2">JCM 13064</strain>
    </source>
</reference>
<dbReference type="Proteomes" id="UP000645217">
    <property type="component" value="Unassembled WGS sequence"/>
</dbReference>
<dbReference type="Gene3D" id="3.40.50.1110">
    <property type="entry name" value="SGNH hydrolase"/>
    <property type="match status" value="1"/>
</dbReference>
<evidence type="ECO:0000313" key="3">
    <source>
        <dbReference type="Proteomes" id="UP000645217"/>
    </source>
</evidence>